<feature type="domain" description="DUF2231" evidence="2">
    <location>
        <begin position="9"/>
        <end position="174"/>
    </location>
</feature>
<protein>
    <recommendedName>
        <fullName evidence="2">DUF2231 domain-containing protein</fullName>
    </recommendedName>
</protein>
<proteinExistence type="evidence at transcript level"/>
<keyword evidence="1" id="KW-0472">Membrane</keyword>
<name>F8QWV2_9EURO</name>
<evidence type="ECO:0000259" key="2">
    <source>
        <dbReference type="Pfam" id="PF09990"/>
    </source>
</evidence>
<organism evidence="3">
    <name type="scientific">Endocarpon pusillum</name>
    <dbReference type="NCBI Taxonomy" id="364733"/>
    <lineage>
        <taxon>Eukaryota</taxon>
        <taxon>Fungi</taxon>
        <taxon>Dikarya</taxon>
        <taxon>Ascomycota</taxon>
        <taxon>Pezizomycotina</taxon>
        <taxon>Eurotiomycetes</taxon>
        <taxon>Chaetothyriomycetidae</taxon>
        <taxon>Verrucariales</taxon>
        <taxon>Verrucariaceae</taxon>
        <taxon>Endocarpon</taxon>
    </lineage>
</organism>
<dbReference type="AlphaFoldDB" id="F8QWV2"/>
<reference evidence="3" key="1">
    <citation type="journal article" date="2011" name="World J. Microbiol. Biotechnol.">
        <title>Construction and characterization of a full-length cDNA library from mycobiont of Endocarpon pusillum (lichen-forming Ascomycota).</title>
        <authorList>
            <person name="Wang Y.-Y."/>
            <person name="Zhang T."/>
            <person name="Zhou Q.-M."/>
            <person name="Wei J.-C."/>
        </authorList>
    </citation>
    <scope>NUCLEOTIDE SEQUENCE</scope>
</reference>
<keyword evidence="1" id="KW-1133">Transmembrane helix</keyword>
<accession>F8QWV2</accession>
<keyword evidence="1" id="KW-0812">Transmembrane</keyword>
<dbReference type="Pfam" id="PF09990">
    <property type="entry name" value="DUF2231"/>
    <property type="match status" value="1"/>
</dbReference>
<evidence type="ECO:0000313" key="3">
    <source>
        <dbReference type="EMBL" id="AEH41468.1"/>
    </source>
</evidence>
<sequence length="183" mass="19258">MSSIIVGSKPVHPATVHFPIAFLTTSWTLDLLYSAVTNVLPRSNSLAKSLSPHLPTLTVISHYSLILGILSGFVSIVTGGAQLSKMISNGGIYEADGKTMRQKVKTASVHAGMNDVAILTAAFSWWVRRGNVDVLTGAVVPTTTNVLISALSLPSLLYSADLGGKLVYNYGVGLSMGKKGKSN</sequence>
<feature type="transmembrane region" description="Helical" evidence="1">
    <location>
        <begin position="60"/>
        <end position="81"/>
    </location>
</feature>
<feature type="transmembrane region" description="Helical" evidence="1">
    <location>
        <begin position="20"/>
        <end position="40"/>
    </location>
</feature>
<dbReference type="EMBL" id="HM193143">
    <property type="protein sequence ID" value="AEH41468.1"/>
    <property type="molecule type" value="mRNA"/>
</dbReference>
<evidence type="ECO:0000256" key="1">
    <source>
        <dbReference type="SAM" id="Phobius"/>
    </source>
</evidence>
<dbReference type="InterPro" id="IPR019251">
    <property type="entry name" value="DUF2231_TM"/>
</dbReference>